<dbReference type="SUPFAM" id="SSF55811">
    <property type="entry name" value="Nudix"/>
    <property type="match status" value="1"/>
</dbReference>
<dbReference type="EMBL" id="AZFQ01000019">
    <property type="protein sequence ID" value="KRL99929.1"/>
    <property type="molecule type" value="Genomic_DNA"/>
</dbReference>
<accession>A0A0R1V2S0</accession>
<organism evidence="4 5">
    <name type="scientific">Liquorilactobacillus satsumensis DSM 16230 = JCM 12392</name>
    <dbReference type="NCBI Taxonomy" id="1423801"/>
    <lineage>
        <taxon>Bacteria</taxon>
        <taxon>Bacillati</taxon>
        <taxon>Bacillota</taxon>
        <taxon>Bacilli</taxon>
        <taxon>Lactobacillales</taxon>
        <taxon>Lactobacillaceae</taxon>
        <taxon>Liquorilactobacillus</taxon>
    </lineage>
</organism>
<dbReference type="GO" id="GO:0005829">
    <property type="term" value="C:cytosol"/>
    <property type="evidence" value="ECO:0007669"/>
    <property type="project" value="TreeGrafter"/>
</dbReference>
<dbReference type="InterPro" id="IPR015797">
    <property type="entry name" value="NUDIX_hydrolase-like_dom_sf"/>
</dbReference>
<dbReference type="Proteomes" id="UP000051166">
    <property type="component" value="Unassembled WGS sequence"/>
</dbReference>
<keyword evidence="5" id="KW-1185">Reference proteome</keyword>
<dbReference type="GO" id="GO:0019693">
    <property type="term" value="P:ribose phosphate metabolic process"/>
    <property type="evidence" value="ECO:0007669"/>
    <property type="project" value="TreeGrafter"/>
</dbReference>
<comment type="cofactor">
    <cofactor evidence="1">
        <name>Mg(2+)</name>
        <dbReference type="ChEBI" id="CHEBI:18420"/>
    </cofactor>
</comment>
<dbReference type="FunFam" id="3.90.79.10:FF:000024">
    <property type="entry name" value="ADP-ribose pyrophosphatase"/>
    <property type="match status" value="1"/>
</dbReference>
<dbReference type="PATRIC" id="fig|1423801.4.peg.2525"/>
<dbReference type="Gene3D" id="3.90.79.10">
    <property type="entry name" value="Nucleoside Triphosphate Pyrophosphohydrolase"/>
    <property type="match status" value="1"/>
</dbReference>
<dbReference type="InterPro" id="IPR000086">
    <property type="entry name" value="NUDIX_hydrolase_dom"/>
</dbReference>
<dbReference type="GeneID" id="98307400"/>
<keyword evidence="2" id="KW-0378">Hydrolase</keyword>
<dbReference type="GO" id="GO:0006753">
    <property type="term" value="P:nucleoside phosphate metabolic process"/>
    <property type="evidence" value="ECO:0007669"/>
    <property type="project" value="TreeGrafter"/>
</dbReference>
<protein>
    <submittedName>
        <fullName evidence="4">ADP-ribose pyrophosphatase</fullName>
    </submittedName>
</protein>
<proteinExistence type="predicted"/>
<evidence type="ECO:0000256" key="2">
    <source>
        <dbReference type="ARBA" id="ARBA00022801"/>
    </source>
</evidence>
<dbReference type="OrthoDB" id="9806150at2"/>
<dbReference type="Pfam" id="PF00293">
    <property type="entry name" value="NUDIX"/>
    <property type="match status" value="1"/>
</dbReference>
<evidence type="ECO:0000256" key="1">
    <source>
        <dbReference type="ARBA" id="ARBA00001946"/>
    </source>
</evidence>
<dbReference type="RefSeq" id="WP_056960012.1">
    <property type="nucleotide sequence ID" value="NZ_AZFQ01000019.1"/>
</dbReference>
<name>A0A0R1V2S0_9LACO</name>
<evidence type="ECO:0000313" key="5">
    <source>
        <dbReference type="Proteomes" id="UP000051166"/>
    </source>
</evidence>
<dbReference type="CDD" id="cd03424">
    <property type="entry name" value="NUDIX_ADPRase_Nudt5_UGPPase_Nudt14"/>
    <property type="match status" value="1"/>
</dbReference>
<dbReference type="STRING" id="1423801.FD50_GL002466"/>
<comment type="caution">
    <text evidence="4">The sequence shown here is derived from an EMBL/GenBank/DDBJ whole genome shotgun (WGS) entry which is preliminary data.</text>
</comment>
<evidence type="ECO:0000313" key="4">
    <source>
        <dbReference type="EMBL" id="KRL99929.1"/>
    </source>
</evidence>
<feature type="domain" description="Nudix hydrolase" evidence="3">
    <location>
        <begin position="39"/>
        <end position="172"/>
    </location>
</feature>
<evidence type="ECO:0000259" key="3">
    <source>
        <dbReference type="PROSITE" id="PS51462"/>
    </source>
</evidence>
<dbReference type="AlphaFoldDB" id="A0A0R1V2S0"/>
<dbReference type="PROSITE" id="PS51462">
    <property type="entry name" value="NUDIX"/>
    <property type="match status" value="1"/>
</dbReference>
<dbReference type="PANTHER" id="PTHR11839">
    <property type="entry name" value="UDP/ADP-SUGAR PYROPHOSPHATASE"/>
    <property type="match status" value="1"/>
</dbReference>
<dbReference type="GO" id="GO:0016787">
    <property type="term" value="F:hydrolase activity"/>
    <property type="evidence" value="ECO:0007669"/>
    <property type="project" value="UniProtKB-KW"/>
</dbReference>
<dbReference type="PANTHER" id="PTHR11839:SF18">
    <property type="entry name" value="NUDIX HYDROLASE DOMAIN-CONTAINING PROTEIN"/>
    <property type="match status" value="1"/>
</dbReference>
<sequence length="183" mass="21036">MNFEEKLLDSKRIYTGKIINVEEETVQLPDGKNAKREIVRHHGAVALLCITADDKMIFVKQWREPLRKTTLEVPAGKIEPAEEQSPEETAKRELNEEVRLRAERLEQIAVFYTSPGFADEKMFLYHAQGLSPVAQALPQDDDEFLNVYELTLAEAQEQIKAGLICDSKTIMAVWYWMLKLRSV</sequence>
<reference evidence="4 5" key="1">
    <citation type="journal article" date="2015" name="Genome Announc.">
        <title>Expanding the biotechnology potential of lactobacilli through comparative genomics of 213 strains and associated genera.</title>
        <authorList>
            <person name="Sun Z."/>
            <person name="Harris H.M."/>
            <person name="McCann A."/>
            <person name="Guo C."/>
            <person name="Argimon S."/>
            <person name="Zhang W."/>
            <person name="Yang X."/>
            <person name="Jeffery I.B."/>
            <person name="Cooney J.C."/>
            <person name="Kagawa T.F."/>
            <person name="Liu W."/>
            <person name="Song Y."/>
            <person name="Salvetti E."/>
            <person name="Wrobel A."/>
            <person name="Rasinkangas P."/>
            <person name="Parkhill J."/>
            <person name="Rea M.C."/>
            <person name="O'Sullivan O."/>
            <person name="Ritari J."/>
            <person name="Douillard F.P."/>
            <person name="Paul Ross R."/>
            <person name="Yang R."/>
            <person name="Briner A.E."/>
            <person name="Felis G.E."/>
            <person name="de Vos W.M."/>
            <person name="Barrangou R."/>
            <person name="Klaenhammer T.R."/>
            <person name="Caufield P.W."/>
            <person name="Cui Y."/>
            <person name="Zhang H."/>
            <person name="O'Toole P.W."/>
        </authorList>
    </citation>
    <scope>NUCLEOTIDE SEQUENCE [LARGE SCALE GENOMIC DNA]</scope>
    <source>
        <strain evidence="4 5">DSM 16230</strain>
    </source>
</reference>
<gene>
    <name evidence="4" type="ORF">FD50_GL002466</name>
</gene>